<evidence type="ECO:0000313" key="4">
    <source>
        <dbReference type="Proteomes" id="UP000683246"/>
    </source>
</evidence>
<keyword evidence="4" id="KW-1185">Reference proteome</keyword>
<dbReference type="SMART" id="SM00487">
    <property type="entry name" value="DEXDc"/>
    <property type="match status" value="1"/>
</dbReference>
<dbReference type="GO" id="GO:0004386">
    <property type="term" value="F:helicase activity"/>
    <property type="evidence" value="ECO:0007669"/>
    <property type="project" value="UniProtKB-KW"/>
</dbReference>
<reference evidence="3" key="1">
    <citation type="submission" date="2020-07" db="EMBL/GenBank/DDBJ databases">
        <title>Vallitalea pronyensis genome.</title>
        <authorList>
            <person name="Postec A."/>
        </authorList>
    </citation>
    <scope>NUCLEOTIDE SEQUENCE</scope>
    <source>
        <strain evidence="3">FatNI3</strain>
    </source>
</reference>
<keyword evidence="3" id="KW-0547">Nucleotide-binding</keyword>
<dbReference type="GO" id="GO:0005829">
    <property type="term" value="C:cytosol"/>
    <property type="evidence" value="ECO:0007669"/>
    <property type="project" value="TreeGrafter"/>
</dbReference>
<feature type="compositionally biased region" description="Low complexity" evidence="1">
    <location>
        <begin position="478"/>
        <end position="493"/>
    </location>
</feature>
<dbReference type="PANTHER" id="PTHR47396:SF1">
    <property type="entry name" value="ATP-DEPENDENT HELICASE IRC3-RELATED"/>
    <property type="match status" value="1"/>
</dbReference>
<dbReference type="Pfam" id="PF04851">
    <property type="entry name" value="ResIII"/>
    <property type="match status" value="1"/>
</dbReference>
<dbReference type="InterPro" id="IPR006935">
    <property type="entry name" value="Helicase/UvrB_N"/>
</dbReference>
<evidence type="ECO:0000313" key="3">
    <source>
        <dbReference type="EMBL" id="QUI21565.1"/>
    </source>
</evidence>
<dbReference type="REBASE" id="485629">
    <property type="entry name" value="VprNI3ORF4315P"/>
</dbReference>
<protein>
    <submittedName>
        <fullName evidence="3">DEAD/DEAH box helicase family protein</fullName>
    </submittedName>
</protein>
<accession>A0A8J8SFE7</accession>
<keyword evidence="3" id="KW-0067">ATP-binding</keyword>
<feature type="domain" description="Helicase ATP-binding" evidence="2">
    <location>
        <begin position="1"/>
        <end position="247"/>
    </location>
</feature>
<dbReference type="GO" id="GO:0005524">
    <property type="term" value="F:ATP binding"/>
    <property type="evidence" value="ECO:0007669"/>
    <property type="project" value="InterPro"/>
</dbReference>
<sequence>MKYGLVDFQKDAVASLLKKMESMQRSYEADGSLSAVALTAPTGAGKTVVSAAVAEGLFYGNETYAGDDRAVILWLSDSPSLNEQTMKRFDAATDLLNGVNAMEAIGPDFAKNHSKLMPGHIYFLNRQLLGKGKKLSNEAEGGRSFYDVLSDTIDDSDIHLYLFIDEAHRGLGSGNNKGTSDSANKTIYSIIIDGQDGVNKPMPCVVGISATPERFNNAMQGRKNRDMKASVDVPVSAVRSSGLIKDTIELRTPKKAANTKHQDLTQACVRLAESSKKWKDYCTDKNKNVLPVVIPLMVVQVEDKVTKDTLTALCTQIHKVLPWLDISDCFGNVFGEHEDITTTAGKIPYVKPEEVAERTEIRVLFAKDAISTGWDCPRAEVIYSRRKRTDSTYIAQLIGRMIRTPLARRVPTMEELNTVACYLPEYDSSTVESVVERLKEDNVALPDTTIIKNPADVKFFGETKKTVEKKLSKIQSVGTTTSSTGSSSTSGQTPEQVVEGTEFYVNTDDDFVVDFDDIEETEQELTDALERIPKVDSDVIKESFEEIITRQVRHDKPNHFLDLWDCIDIITSDIDLESDLGNQIQVEFYNNIEGEIKKHPAEFKRSLGGIKNTTVTVKRVDPLTGEEYEDKEELVENDADRLVFYYKHAVDVFKGASDLIKYCINKRKEDEYDSDTQAISRIAAVGYCMEIVQAMEAWAENKTEKLLGVYAPDRYAVSDEHKERWDAIEGNTKPYIERNLSVQASITRQNKEYDAYAKHIISDESGWSYHKLNDLEKKVLQTELAKSLNVAWYRNQSRNLNASLAIPYMINGEWENMYPDFIFFQQLGNGDIVRTIVDPHGDWLGDSVAKLKGYVMYIKDHPYMFGSVQAVADKKGGVCRYLDLMMPTVQTAIENFTGSSAKVLFNGPLSKEYKVKED</sequence>
<dbReference type="GO" id="GO:0016787">
    <property type="term" value="F:hydrolase activity"/>
    <property type="evidence" value="ECO:0007669"/>
    <property type="project" value="InterPro"/>
</dbReference>
<proteinExistence type="predicted"/>
<dbReference type="EMBL" id="CP058649">
    <property type="protein sequence ID" value="QUI21565.1"/>
    <property type="molecule type" value="Genomic_DNA"/>
</dbReference>
<dbReference type="Proteomes" id="UP000683246">
    <property type="component" value="Chromosome"/>
</dbReference>
<organism evidence="3 4">
    <name type="scientific">Vallitalea pronyensis</name>
    <dbReference type="NCBI Taxonomy" id="1348613"/>
    <lineage>
        <taxon>Bacteria</taxon>
        <taxon>Bacillati</taxon>
        <taxon>Bacillota</taxon>
        <taxon>Clostridia</taxon>
        <taxon>Lachnospirales</taxon>
        <taxon>Vallitaleaceae</taxon>
        <taxon>Vallitalea</taxon>
    </lineage>
</organism>
<dbReference type="AlphaFoldDB" id="A0A8J8SFE7"/>
<name>A0A8J8SFE7_9FIRM</name>
<feature type="region of interest" description="Disordered" evidence="1">
    <location>
        <begin position="475"/>
        <end position="496"/>
    </location>
</feature>
<dbReference type="Gene3D" id="3.40.50.300">
    <property type="entry name" value="P-loop containing nucleotide triphosphate hydrolases"/>
    <property type="match status" value="2"/>
</dbReference>
<dbReference type="PANTHER" id="PTHR47396">
    <property type="entry name" value="TYPE I RESTRICTION ENZYME ECOKI R PROTEIN"/>
    <property type="match status" value="1"/>
</dbReference>
<dbReference type="GO" id="GO:0003677">
    <property type="term" value="F:DNA binding"/>
    <property type="evidence" value="ECO:0007669"/>
    <property type="project" value="InterPro"/>
</dbReference>
<dbReference type="InterPro" id="IPR050742">
    <property type="entry name" value="Helicase_Restrict-Modif_Enz"/>
</dbReference>
<evidence type="ECO:0000256" key="1">
    <source>
        <dbReference type="SAM" id="MobiDB-lite"/>
    </source>
</evidence>
<dbReference type="InterPro" id="IPR014001">
    <property type="entry name" value="Helicase_ATP-bd"/>
</dbReference>
<dbReference type="KEGG" id="vpy:HZI73_04320"/>
<keyword evidence="3" id="KW-0347">Helicase</keyword>
<dbReference type="RefSeq" id="WP_212697035.1">
    <property type="nucleotide sequence ID" value="NZ_CP058649.1"/>
</dbReference>
<dbReference type="InterPro" id="IPR027417">
    <property type="entry name" value="P-loop_NTPase"/>
</dbReference>
<dbReference type="SUPFAM" id="SSF52540">
    <property type="entry name" value="P-loop containing nucleoside triphosphate hydrolases"/>
    <property type="match status" value="2"/>
</dbReference>
<keyword evidence="3" id="KW-0378">Hydrolase</keyword>
<gene>
    <name evidence="3" type="ORF">HZI73_04320</name>
</gene>
<evidence type="ECO:0000259" key="2">
    <source>
        <dbReference type="SMART" id="SM00487"/>
    </source>
</evidence>